<protein>
    <submittedName>
        <fullName evidence="1">Uncharacterized protein</fullName>
    </submittedName>
</protein>
<reference evidence="2" key="1">
    <citation type="submission" date="2020-01" db="EMBL/GenBank/DDBJ databases">
        <title>'Steroidobacter agaridevorans' sp. nov., agar-degrading bacteria isolated from rhizosphere soils.</title>
        <authorList>
            <person name="Ikenaga M."/>
            <person name="Kataoka M."/>
            <person name="Murouchi A."/>
            <person name="Katsuragi S."/>
            <person name="Sakai M."/>
        </authorList>
    </citation>
    <scope>NUCLEOTIDE SEQUENCE [LARGE SCALE GENOMIC DNA]</scope>
    <source>
        <strain evidence="2">YU21-B</strain>
    </source>
</reference>
<sequence>MTKLRDVDLRDIDDQRRWRHSPAVVEFMCVLALKKCKVETGGFSKLNVYRSDREAVEEPCDGVVDVHLKYDLDEFRGERANLFGLGAHPS</sequence>
<keyword evidence="2" id="KW-1185">Reference proteome</keyword>
<dbReference type="EMBL" id="BLJN01000002">
    <property type="protein sequence ID" value="GFE80039.1"/>
    <property type="molecule type" value="Genomic_DNA"/>
</dbReference>
<name>A0A829Y9P4_9GAMM</name>
<accession>A0A829Y9P4</accession>
<evidence type="ECO:0000313" key="1">
    <source>
        <dbReference type="EMBL" id="GFE80039.1"/>
    </source>
</evidence>
<dbReference type="RefSeq" id="WP_161811777.1">
    <property type="nucleotide sequence ID" value="NZ_BLJN01000002.1"/>
</dbReference>
<proteinExistence type="predicted"/>
<dbReference type="AlphaFoldDB" id="A0A829Y9P4"/>
<dbReference type="Proteomes" id="UP000445000">
    <property type="component" value="Unassembled WGS sequence"/>
</dbReference>
<organism evidence="1 2">
    <name type="scientific">Steroidobacter agaridevorans</name>
    <dbReference type="NCBI Taxonomy" id="2695856"/>
    <lineage>
        <taxon>Bacteria</taxon>
        <taxon>Pseudomonadati</taxon>
        <taxon>Pseudomonadota</taxon>
        <taxon>Gammaproteobacteria</taxon>
        <taxon>Steroidobacterales</taxon>
        <taxon>Steroidobacteraceae</taxon>
        <taxon>Steroidobacter</taxon>
    </lineage>
</organism>
<evidence type="ECO:0000313" key="2">
    <source>
        <dbReference type="Proteomes" id="UP000445000"/>
    </source>
</evidence>
<comment type="caution">
    <text evidence="1">The sequence shown here is derived from an EMBL/GenBank/DDBJ whole genome shotgun (WGS) entry which is preliminary data.</text>
</comment>
<gene>
    <name evidence="1" type="ORF">GCM10011487_20390</name>
</gene>